<evidence type="ECO:0008006" key="11">
    <source>
        <dbReference type="Google" id="ProtNLM"/>
    </source>
</evidence>
<dbReference type="PRINTS" id="PR00206">
    <property type="entry name" value="CONNEXIN"/>
</dbReference>
<evidence type="ECO:0000259" key="8">
    <source>
        <dbReference type="SMART" id="SM01089"/>
    </source>
</evidence>
<comment type="subcellular location">
    <subcellularLocation>
        <location evidence="1">Cell membrane</location>
        <topology evidence="1">Multi-pass membrane protein</topology>
    </subcellularLocation>
</comment>
<dbReference type="PANTHER" id="PTHR11984:SF53">
    <property type="entry name" value="GAP JUNCTION PROTEIN"/>
    <property type="match status" value="1"/>
</dbReference>
<reference evidence="9 10" key="1">
    <citation type="submission" date="2024-02" db="EMBL/GenBank/DDBJ databases">
        <authorList>
            <person name="Daric V."/>
            <person name="Darras S."/>
        </authorList>
    </citation>
    <scope>NUCLEOTIDE SEQUENCE [LARGE SCALE GENOMIC DNA]</scope>
</reference>
<dbReference type="SMART" id="SM01089">
    <property type="entry name" value="Connexin_CCC"/>
    <property type="match status" value="1"/>
</dbReference>
<dbReference type="Proteomes" id="UP001642483">
    <property type="component" value="Unassembled WGS sequence"/>
</dbReference>
<dbReference type="InterPro" id="IPR038359">
    <property type="entry name" value="Connexin_N_sf"/>
</dbReference>
<evidence type="ECO:0000259" key="7">
    <source>
        <dbReference type="SMART" id="SM00037"/>
    </source>
</evidence>
<comment type="caution">
    <text evidence="9">The sequence shown here is derived from an EMBL/GenBank/DDBJ whole genome shotgun (WGS) entry which is preliminary data.</text>
</comment>
<protein>
    <recommendedName>
        <fullName evidence="11">Gap junction protein</fullName>
    </recommendedName>
</protein>
<dbReference type="InterPro" id="IPR000500">
    <property type="entry name" value="Connexin"/>
</dbReference>
<dbReference type="Gene3D" id="1.20.1440.80">
    <property type="entry name" value="Gap junction channel protein cysteine-rich domain"/>
    <property type="match status" value="1"/>
</dbReference>
<dbReference type="InterPro" id="IPR019570">
    <property type="entry name" value="Connexin_CCC"/>
</dbReference>
<dbReference type="EMBL" id="CAWYQH010000130">
    <property type="protein sequence ID" value="CAK8693191.1"/>
    <property type="molecule type" value="Genomic_DNA"/>
</dbReference>
<feature type="domain" description="Connexin N-terminal" evidence="7">
    <location>
        <begin position="48"/>
        <end position="81"/>
    </location>
</feature>
<accession>A0ABP0GN86</accession>
<evidence type="ECO:0000256" key="5">
    <source>
        <dbReference type="ARBA" id="ARBA00023136"/>
    </source>
</evidence>
<evidence type="ECO:0000256" key="3">
    <source>
        <dbReference type="ARBA" id="ARBA00022692"/>
    </source>
</evidence>
<name>A0ABP0GN86_CLALP</name>
<keyword evidence="4 6" id="KW-1133">Transmembrane helix</keyword>
<dbReference type="InterPro" id="IPR013092">
    <property type="entry name" value="Connexin_N"/>
</dbReference>
<dbReference type="SMART" id="SM00037">
    <property type="entry name" value="CNX"/>
    <property type="match status" value="1"/>
</dbReference>
<dbReference type="PANTHER" id="PTHR11984">
    <property type="entry name" value="CONNEXIN"/>
    <property type="match status" value="1"/>
</dbReference>
<feature type="domain" description="Connexin cysteine-rich" evidence="8">
    <location>
        <begin position="189"/>
        <end position="255"/>
    </location>
</feature>
<keyword evidence="2" id="KW-1003">Cell membrane</keyword>
<gene>
    <name evidence="9" type="ORF">CVLEPA_LOCUS26503</name>
</gene>
<evidence type="ECO:0000256" key="6">
    <source>
        <dbReference type="SAM" id="Phobius"/>
    </source>
</evidence>
<evidence type="ECO:0000313" key="10">
    <source>
        <dbReference type="Proteomes" id="UP001642483"/>
    </source>
</evidence>
<keyword evidence="5 6" id="KW-0472">Membrane</keyword>
<evidence type="ECO:0000256" key="4">
    <source>
        <dbReference type="ARBA" id="ARBA00022989"/>
    </source>
</evidence>
<feature type="transmembrane region" description="Helical" evidence="6">
    <location>
        <begin position="29"/>
        <end position="51"/>
    </location>
</feature>
<organism evidence="9 10">
    <name type="scientific">Clavelina lepadiformis</name>
    <name type="common">Light-bulb sea squirt</name>
    <name type="synonym">Ascidia lepadiformis</name>
    <dbReference type="NCBI Taxonomy" id="159417"/>
    <lineage>
        <taxon>Eukaryota</taxon>
        <taxon>Metazoa</taxon>
        <taxon>Chordata</taxon>
        <taxon>Tunicata</taxon>
        <taxon>Ascidiacea</taxon>
        <taxon>Aplousobranchia</taxon>
        <taxon>Clavelinidae</taxon>
        <taxon>Clavelina</taxon>
    </lineage>
</organism>
<sequence>MIWRSLIFIDKSVVLLLEVAKYSPAIGKIWITFLFLFRLLTLVNISGSVFADDVAHFTCNTLQIGCKDACFNKMINFSHVKFWQLQLLLVATPSVIFVLFSMQKISTKISSSTSYKLEREKNVVIEGEDRVNLRRRRTAQNDGNNTSNSCEYDNRDDVALLGRRISGECPHIQGILVAYLVQVVCRTIIEALFLGLQCYFFQFYFPDIFICGEQPCPNRVDCFNLKWKEKTFFHNFMLALTALSLILNLIELTVFVLKWIRDLSKAPGDIPLLVMATESSPTPPSGQANLIQIPPVDVLSTE</sequence>
<evidence type="ECO:0000256" key="2">
    <source>
        <dbReference type="ARBA" id="ARBA00022475"/>
    </source>
</evidence>
<evidence type="ECO:0000256" key="1">
    <source>
        <dbReference type="ARBA" id="ARBA00004651"/>
    </source>
</evidence>
<evidence type="ECO:0000313" key="9">
    <source>
        <dbReference type="EMBL" id="CAK8693191.1"/>
    </source>
</evidence>
<feature type="transmembrane region" description="Helical" evidence="6">
    <location>
        <begin position="236"/>
        <end position="260"/>
    </location>
</feature>
<dbReference type="Pfam" id="PF00029">
    <property type="entry name" value="Connexin"/>
    <property type="match status" value="1"/>
</dbReference>
<keyword evidence="10" id="KW-1185">Reference proteome</keyword>
<proteinExistence type="predicted"/>
<feature type="transmembrane region" description="Helical" evidence="6">
    <location>
        <begin position="82"/>
        <end position="102"/>
    </location>
</feature>
<keyword evidence="3 6" id="KW-0812">Transmembrane</keyword>